<proteinExistence type="predicted"/>
<dbReference type="SUPFAM" id="SSF52540">
    <property type="entry name" value="P-loop containing nucleoside triphosphate hydrolases"/>
    <property type="match status" value="1"/>
</dbReference>
<dbReference type="SMART" id="SM00382">
    <property type="entry name" value="AAA"/>
    <property type="match status" value="1"/>
</dbReference>
<dbReference type="SMART" id="SM00091">
    <property type="entry name" value="PAS"/>
    <property type="match status" value="1"/>
</dbReference>
<dbReference type="PANTHER" id="PTHR32071">
    <property type="entry name" value="TRANSCRIPTIONAL REGULATORY PROTEIN"/>
    <property type="match status" value="1"/>
</dbReference>
<accession>A0A1N7KR53</accession>
<keyword evidence="8" id="KW-1185">Reference proteome</keyword>
<dbReference type="GO" id="GO:0005524">
    <property type="term" value="F:ATP binding"/>
    <property type="evidence" value="ECO:0007669"/>
    <property type="project" value="UniProtKB-KW"/>
</dbReference>
<evidence type="ECO:0000256" key="2">
    <source>
        <dbReference type="ARBA" id="ARBA00022840"/>
    </source>
</evidence>
<dbReference type="InterPro" id="IPR027417">
    <property type="entry name" value="P-loop_NTPase"/>
</dbReference>
<dbReference type="Pfam" id="PF00158">
    <property type="entry name" value="Sigma54_activat"/>
    <property type="match status" value="1"/>
</dbReference>
<evidence type="ECO:0000313" key="7">
    <source>
        <dbReference type="EMBL" id="SIS63976.1"/>
    </source>
</evidence>
<evidence type="ECO:0000256" key="1">
    <source>
        <dbReference type="ARBA" id="ARBA00022741"/>
    </source>
</evidence>
<dbReference type="SUPFAM" id="SSF46689">
    <property type="entry name" value="Homeodomain-like"/>
    <property type="match status" value="1"/>
</dbReference>
<dbReference type="GO" id="GO:0000156">
    <property type="term" value="F:phosphorelay response regulator activity"/>
    <property type="evidence" value="ECO:0007669"/>
    <property type="project" value="InterPro"/>
</dbReference>
<organism evidence="7 8">
    <name type="scientific">Salimicrobium flavidum</name>
    <dbReference type="NCBI Taxonomy" id="570947"/>
    <lineage>
        <taxon>Bacteria</taxon>
        <taxon>Bacillati</taxon>
        <taxon>Bacillota</taxon>
        <taxon>Bacilli</taxon>
        <taxon>Bacillales</taxon>
        <taxon>Bacillaceae</taxon>
        <taxon>Salimicrobium</taxon>
    </lineage>
</organism>
<keyword evidence="4" id="KW-0804">Transcription</keyword>
<dbReference type="PANTHER" id="PTHR32071:SF57">
    <property type="entry name" value="C4-DICARBOXYLATE TRANSPORT TRANSCRIPTIONAL REGULATORY PROTEIN DCTD"/>
    <property type="match status" value="1"/>
</dbReference>
<dbReference type="InterPro" id="IPR000014">
    <property type="entry name" value="PAS"/>
</dbReference>
<protein>
    <submittedName>
        <fullName evidence="7">PAS domain S-box-containing protein</fullName>
    </submittedName>
</protein>
<dbReference type="InterPro" id="IPR003593">
    <property type="entry name" value="AAA+_ATPase"/>
</dbReference>
<dbReference type="Pfam" id="PF06506">
    <property type="entry name" value="PrpR_N"/>
    <property type="match status" value="1"/>
</dbReference>
<dbReference type="FunFam" id="3.40.50.300:FF:000006">
    <property type="entry name" value="DNA-binding transcriptional regulator NtrC"/>
    <property type="match status" value="1"/>
</dbReference>
<dbReference type="NCBIfam" id="TIGR00229">
    <property type="entry name" value="sensory_box"/>
    <property type="match status" value="1"/>
</dbReference>
<evidence type="ECO:0000259" key="5">
    <source>
        <dbReference type="PROSITE" id="PS50045"/>
    </source>
</evidence>
<sequence length="645" mass="73894">MIKIALIVPETNFIENAYRIFEKHNQVEAVEEDSVDTFHMEEIVVEGDRLKSYHFDCDVIISRGILAQTLKNNSQEIPVVDIPVPGYDLIKSLHLSKTTYGKKKTAVIGSQNMIFGVESLSEIINIPIKSYILKNHRQNEELVNSAIEDGYEVIIGGKRTCEYAEEISVSNIFIRTGEEALWQAITEAKRLAKAGRKELERAKRYKAILDYAYEGIIATNTNGEITAFNKASQEILSVKSKAITGNFIDKIIPNGRLHRILVEEQEVENEIVNYKNTQLMVRKVNIKFRENIVGHVVTFQDVSGIQSMEGEIRKKIYTRGHVAKYHFEDILYESSIMEKAVSLSKRYSKTQSNILLHGETGTGKELFAQSIHNYSEYSSGPFVAVNCGALPEELLESELFGYAEGAFTGASKKGKPGVFELAHDGTIFLDEISEMPLNLQTRLLRVLQEREITRLGDDKVIPINVRVIAATNKELFDLLGEEFRRDLYYRLEVLKIELPSLKQRPEDIEFLIENIIHSFQAREDKEINFTPEAVELMKQQRYDGNVRQLQNICERLFVLYDNEVTASDVKYVLTNERDVEPLSLPYTNGNSDTFVERQDLEKQYYQDVLKKTNYNKKEAAKRLGISRTTLWRRMKNLGLLKYPDS</sequence>
<dbReference type="Gene3D" id="3.40.50.10660">
    <property type="entry name" value="PrpR receptor domain-like"/>
    <property type="match status" value="1"/>
</dbReference>
<dbReference type="Gene3D" id="1.10.10.60">
    <property type="entry name" value="Homeodomain-like"/>
    <property type="match status" value="1"/>
</dbReference>
<dbReference type="STRING" id="570947.SAMN05421687_11611"/>
<keyword evidence="2" id="KW-0067">ATP-binding</keyword>
<keyword evidence="3" id="KW-0805">Transcription regulation</keyword>
<evidence type="ECO:0000256" key="4">
    <source>
        <dbReference type="ARBA" id="ARBA00023163"/>
    </source>
</evidence>
<dbReference type="InterPro" id="IPR009057">
    <property type="entry name" value="Homeodomain-like_sf"/>
</dbReference>
<dbReference type="CDD" id="cd00009">
    <property type="entry name" value="AAA"/>
    <property type="match status" value="1"/>
</dbReference>
<gene>
    <name evidence="7" type="ORF">SAMN05421687_11611</name>
</gene>
<dbReference type="InterPro" id="IPR025662">
    <property type="entry name" value="Sigma_54_int_dom_ATP-bd_1"/>
</dbReference>
<dbReference type="InterPro" id="IPR010524">
    <property type="entry name" value="Sig_transdc_resp-reg_PrpR_N"/>
</dbReference>
<dbReference type="Pfam" id="PF02954">
    <property type="entry name" value="HTH_8"/>
    <property type="match status" value="1"/>
</dbReference>
<feature type="domain" description="PAS" evidence="6">
    <location>
        <begin position="201"/>
        <end position="246"/>
    </location>
</feature>
<dbReference type="GO" id="GO:0043565">
    <property type="term" value="F:sequence-specific DNA binding"/>
    <property type="evidence" value="ECO:0007669"/>
    <property type="project" value="InterPro"/>
</dbReference>
<dbReference type="Gene3D" id="3.40.50.2300">
    <property type="match status" value="1"/>
</dbReference>
<feature type="domain" description="Sigma-54 factor interaction" evidence="5">
    <location>
        <begin position="330"/>
        <end position="558"/>
    </location>
</feature>
<dbReference type="EMBL" id="FTOC01000016">
    <property type="protein sequence ID" value="SIS63976.1"/>
    <property type="molecule type" value="Genomic_DNA"/>
</dbReference>
<evidence type="ECO:0000313" key="8">
    <source>
        <dbReference type="Proteomes" id="UP000187608"/>
    </source>
</evidence>
<dbReference type="InterPro" id="IPR002197">
    <property type="entry name" value="HTH_Fis"/>
</dbReference>
<dbReference type="PROSITE" id="PS00675">
    <property type="entry name" value="SIGMA54_INTERACT_1"/>
    <property type="match status" value="1"/>
</dbReference>
<evidence type="ECO:0000256" key="3">
    <source>
        <dbReference type="ARBA" id="ARBA00023015"/>
    </source>
</evidence>
<dbReference type="PRINTS" id="PR01590">
    <property type="entry name" value="HTHFIS"/>
</dbReference>
<dbReference type="OrthoDB" id="9771372at2"/>
<dbReference type="Gene3D" id="3.40.50.300">
    <property type="entry name" value="P-loop containing nucleotide triphosphate hydrolases"/>
    <property type="match status" value="1"/>
</dbReference>
<evidence type="ECO:0000259" key="6">
    <source>
        <dbReference type="PROSITE" id="PS50112"/>
    </source>
</evidence>
<dbReference type="GO" id="GO:0006355">
    <property type="term" value="P:regulation of DNA-templated transcription"/>
    <property type="evidence" value="ECO:0007669"/>
    <property type="project" value="InterPro"/>
</dbReference>
<dbReference type="InterPro" id="IPR035965">
    <property type="entry name" value="PAS-like_dom_sf"/>
</dbReference>
<dbReference type="RefSeq" id="WP_076560716.1">
    <property type="nucleotide sequence ID" value="NZ_FTOC01000016.1"/>
</dbReference>
<dbReference type="Gene3D" id="1.10.8.60">
    <property type="match status" value="1"/>
</dbReference>
<dbReference type="Pfam" id="PF25601">
    <property type="entry name" value="AAA_lid_14"/>
    <property type="match status" value="1"/>
</dbReference>
<dbReference type="PROSITE" id="PS50112">
    <property type="entry name" value="PAS"/>
    <property type="match status" value="1"/>
</dbReference>
<dbReference type="SUPFAM" id="SSF55785">
    <property type="entry name" value="PYP-like sensor domain (PAS domain)"/>
    <property type="match status" value="1"/>
</dbReference>
<dbReference type="Proteomes" id="UP000187608">
    <property type="component" value="Unassembled WGS sequence"/>
</dbReference>
<dbReference type="AlphaFoldDB" id="A0A1N7KR53"/>
<dbReference type="SUPFAM" id="SSF159800">
    <property type="entry name" value="PrpR receptor domain-like"/>
    <property type="match status" value="1"/>
</dbReference>
<dbReference type="PROSITE" id="PS50045">
    <property type="entry name" value="SIGMA54_INTERACT_4"/>
    <property type="match status" value="1"/>
</dbReference>
<name>A0A1N7KR53_9BACI</name>
<dbReference type="InterPro" id="IPR002078">
    <property type="entry name" value="Sigma_54_int"/>
</dbReference>
<keyword evidence="1" id="KW-0547">Nucleotide-binding</keyword>
<dbReference type="Gene3D" id="3.30.450.20">
    <property type="entry name" value="PAS domain"/>
    <property type="match status" value="1"/>
</dbReference>
<reference evidence="8" key="1">
    <citation type="submission" date="2017-01" db="EMBL/GenBank/DDBJ databases">
        <authorList>
            <person name="Varghese N."/>
            <person name="Submissions S."/>
        </authorList>
    </citation>
    <scope>NUCLEOTIDE SEQUENCE [LARGE SCALE GENOMIC DNA]</scope>
    <source>
        <strain evidence="8">DSM 23127</strain>
    </source>
</reference>
<dbReference type="InterPro" id="IPR058031">
    <property type="entry name" value="AAA_lid_NorR"/>
</dbReference>